<dbReference type="EMBL" id="MCGT01000030">
    <property type="protein sequence ID" value="ORX48318.1"/>
    <property type="molecule type" value="Genomic_DNA"/>
</dbReference>
<proteinExistence type="predicted"/>
<evidence type="ECO:0000313" key="2">
    <source>
        <dbReference type="Proteomes" id="UP000242146"/>
    </source>
</evidence>
<dbReference type="OrthoDB" id="2260662at2759"/>
<gene>
    <name evidence="1" type="ORF">DM01DRAFT_1132972</name>
</gene>
<organism evidence="1 2">
    <name type="scientific">Hesseltinella vesiculosa</name>
    <dbReference type="NCBI Taxonomy" id="101127"/>
    <lineage>
        <taxon>Eukaryota</taxon>
        <taxon>Fungi</taxon>
        <taxon>Fungi incertae sedis</taxon>
        <taxon>Mucoromycota</taxon>
        <taxon>Mucoromycotina</taxon>
        <taxon>Mucoromycetes</taxon>
        <taxon>Mucorales</taxon>
        <taxon>Cunninghamellaceae</taxon>
        <taxon>Hesseltinella</taxon>
    </lineage>
</organism>
<comment type="caution">
    <text evidence="1">The sequence shown here is derived from an EMBL/GenBank/DDBJ whole genome shotgun (WGS) entry which is preliminary data.</text>
</comment>
<evidence type="ECO:0000313" key="1">
    <source>
        <dbReference type="EMBL" id="ORX48318.1"/>
    </source>
</evidence>
<protein>
    <submittedName>
        <fullName evidence="1">Uncharacterized protein</fullName>
    </submittedName>
</protein>
<reference evidence="1 2" key="1">
    <citation type="submission" date="2016-07" db="EMBL/GenBank/DDBJ databases">
        <title>Pervasive Adenine N6-methylation of Active Genes in Fungi.</title>
        <authorList>
            <consortium name="DOE Joint Genome Institute"/>
            <person name="Mondo S.J."/>
            <person name="Dannebaum R.O."/>
            <person name="Kuo R.C."/>
            <person name="Labutti K."/>
            <person name="Haridas S."/>
            <person name="Kuo A."/>
            <person name="Salamov A."/>
            <person name="Ahrendt S.R."/>
            <person name="Lipzen A."/>
            <person name="Sullivan W."/>
            <person name="Andreopoulos W.B."/>
            <person name="Clum A."/>
            <person name="Lindquist E."/>
            <person name="Daum C."/>
            <person name="Ramamoorthy G.K."/>
            <person name="Gryganskyi A."/>
            <person name="Culley D."/>
            <person name="Magnuson J.K."/>
            <person name="James T.Y."/>
            <person name="O'Malley M.A."/>
            <person name="Stajich J.E."/>
            <person name="Spatafora J.W."/>
            <person name="Visel A."/>
            <person name="Grigoriev I.V."/>
        </authorList>
    </citation>
    <scope>NUCLEOTIDE SEQUENCE [LARGE SCALE GENOMIC DNA]</scope>
    <source>
        <strain evidence="1 2">NRRL 3301</strain>
    </source>
</reference>
<accession>A0A1X2G9B5</accession>
<dbReference type="Proteomes" id="UP000242146">
    <property type="component" value="Unassembled WGS sequence"/>
</dbReference>
<dbReference type="AlphaFoldDB" id="A0A1X2G9B5"/>
<keyword evidence="2" id="KW-1185">Reference proteome</keyword>
<name>A0A1X2G9B5_9FUNG</name>
<sequence>MKVRGLGHVCFLPPFDKNSNASSLYGHLVDLSTRQVIGFHGELMHHHDPNHSDCMDPIAFYNIKATDCTPAQDDNLQNQASTDQPIVFVVRRETCNDMAILSTDPQDEGHSGDNQPCVTFTFEPDRVLVDEAAFEHCAKYLPRLTADHPDDMGADWTVCIGHGNLEIIPFPSS</sequence>